<feature type="domain" description="SAM-dependent MTase RsmB/NOP-type" evidence="6">
    <location>
        <begin position="46"/>
        <end position="361"/>
    </location>
</feature>
<dbReference type="STRING" id="35128.B8BWE3"/>
<dbReference type="InterPro" id="IPR002478">
    <property type="entry name" value="PUA"/>
</dbReference>
<feature type="binding site" evidence="5">
    <location>
        <position position="162"/>
    </location>
    <ligand>
        <name>S-adenosyl-L-methionine</name>
        <dbReference type="ChEBI" id="CHEBI:59789"/>
    </ligand>
</feature>
<gene>
    <name evidence="7" type="ORF">THAPSDRAFT_33094</name>
</gene>
<dbReference type="GeneID" id="7443796"/>
<evidence type="ECO:0000256" key="1">
    <source>
        <dbReference type="ARBA" id="ARBA00022603"/>
    </source>
</evidence>
<reference evidence="7 8" key="2">
    <citation type="journal article" date="2008" name="Nature">
        <title>The Phaeodactylum genome reveals the evolutionary history of diatom genomes.</title>
        <authorList>
            <person name="Bowler C."/>
            <person name="Allen A.E."/>
            <person name="Badger J.H."/>
            <person name="Grimwood J."/>
            <person name="Jabbari K."/>
            <person name="Kuo A."/>
            <person name="Maheswari U."/>
            <person name="Martens C."/>
            <person name="Maumus F."/>
            <person name="Otillar R.P."/>
            <person name="Rayko E."/>
            <person name="Salamov A."/>
            <person name="Vandepoele K."/>
            <person name="Beszteri B."/>
            <person name="Gruber A."/>
            <person name="Heijde M."/>
            <person name="Katinka M."/>
            <person name="Mock T."/>
            <person name="Valentin K."/>
            <person name="Verret F."/>
            <person name="Berges J.A."/>
            <person name="Brownlee C."/>
            <person name="Cadoret J.P."/>
            <person name="Chiovitti A."/>
            <person name="Choi C.J."/>
            <person name="Coesel S."/>
            <person name="De Martino A."/>
            <person name="Detter J.C."/>
            <person name="Durkin C."/>
            <person name="Falciatore A."/>
            <person name="Fournet J."/>
            <person name="Haruta M."/>
            <person name="Huysman M.J."/>
            <person name="Jenkins B.D."/>
            <person name="Jiroutova K."/>
            <person name="Jorgensen R.E."/>
            <person name="Joubert Y."/>
            <person name="Kaplan A."/>
            <person name="Kroger N."/>
            <person name="Kroth P.G."/>
            <person name="La Roche J."/>
            <person name="Lindquist E."/>
            <person name="Lommer M."/>
            <person name="Martin-Jezequel V."/>
            <person name="Lopez P.J."/>
            <person name="Lucas S."/>
            <person name="Mangogna M."/>
            <person name="McGinnis K."/>
            <person name="Medlin L.K."/>
            <person name="Montsant A."/>
            <person name="Oudot-Le Secq M.P."/>
            <person name="Napoli C."/>
            <person name="Obornik M."/>
            <person name="Parker M.S."/>
            <person name="Petit J.L."/>
            <person name="Porcel B.M."/>
            <person name="Poulsen N."/>
            <person name="Robison M."/>
            <person name="Rychlewski L."/>
            <person name="Rynearson T.A."/>
            <person name="Schmutz J."/>
            <person name="Shapiro H."/>
            <person name="Siaut M."/>
            <person name="Stanley M."/>
            <person name="Sussman M.R."/>
            <person name="Taylor A.R."/>
            <person name="Vardi A."/>
            <person name="von Dassow P."/>
            <person name="Vyverman W."/>
            <person name="Willis A."/>
            <person name="Wyrwicz L.S."/>
            <person name="Rokhsar D.S."/>
            <person name="Weissenbach J."/>
            <person name="Armbrust E.V."/>
            <person name="Green B.R."/>
            <person name="Van de Peer Y."/>
            <person name="Grigoriev I.V."/>
        </authorList>
    </citation>
    <scope>NUCLEOTIDE SEQUENCE [LARGE SCALE GENOMIC DNA]</scope>
    <source>
        <strain evidence="7 8">CCMP1335</strain>
    </source>
</reference>
<keyword evidence="4 5" id="KW-0694">RNA-binding</keyword>
<dbReference type="EMBL" id="CM000640">
    <property type="protein sequence ID" value="EED94501.1"/>
    <property type="molecule type" value="Genomic_DNA"/>
</dbReference>
<dbReference type="GO" id="GO:0008173">
    <property type="term" value="F:RNA methyltransferase activity"/>
    <property type="evidence" value="ECO:0007669"/>
    <property type="project" value="InterPro"/>
</dbReference>
<dbReference type="PaxDb" id="35128-Thaps33094"/>
<accession>B8BWE3</accession>
<dbReference type="PANTHER" id="PTHR22807">
    <property type="entry name" value="NOP2 YEAST -RELATED NOL1/NOP2/FMU SUN DOMAIN-CONTAINING"/>
    <property type="match status" value="1"/>
</dbReference>
<evidence type="ECO:0000256" key="4">
    <source>
        <dbReference type="ARBA" id="ARBA00022884"/>
    </source>
</evidence>
<keyword evidence="3 5" id="KW-0949">S-adenosyl-L-methionine</keyword>
<dbReference type="HOGENOM" id="CLU_005316_1_0_1"/>
<dbReference type="Pfam" id="PF01472">
    <property type="entry name" value="PUA"/>
    <property type="match status" value="1"/>
</dbReference>
<keyword evidence="2 5" id="KW-0808">Transferase</keyword>
<evidence type="ECO:0000256" key="3">
    <source>
        <dbReference type="ARBA" id="ARBA00022691"/>
    </source>
</evidence>
<dbReference type="PANTHER" id="PTHR22807:SF34">
    <property type="entry name" value="TRNA (CYTOSINE(72)-C(5))-METHYLTRANSFERASE NSUN6"/>
    <property type="match status" value="1"/>
</dbReference>
<dbReference type="InParanoid" id="B8BWE3"/>
<protein>
    <recommendedName>
        <fullName evidence="6">SAM-dependent MTase RsmB/NOP-type domain-containing protein</fullName>
    </recommendedName>
</protein>
<feature type="binding site" evidence="5">
    <location>
        <position position="189"/>
    </location>
    <ligand>
        <name>S-adenosyl-L-methionine</name>
        <dbReference type="ChEBI" id="CHEBI:59789"/>
    </ligand>
</feature>
<evidence type="ECO:0000259" key="6">
    <source>
        <dbReference type="PROSITE" id="PS51686"/>
    </source>
</evidence>
<dbReference type="GO" id="GO:0003723">
    <property type="term" value="F:RNA binding"/>
    <property type="evidence" value="ECO:0007669"/>
    <property type="project" value="UniProtKB-UniRule"/>
</dbReference>
<dbReference type="RefSeq" id="XP_002289065.1">
    <property type="nucleotide sequence ID" value="XM_002289029.1"/>
</dbReference>
<dbReference type="KEGG" id="tps:THAPSDRAFT_33094"/>
<feature type="binding site" evidence="5">
    <location>
        <position position="238"/>
    </location>
    <ligand>
        <name>S-adenosyl-L-methionine</name>
        <dbReference type="ChEBI" id="CHEBI:59789"/>
    </ligand>
</feature>
<keyword evidence="1 5" id="KW-0489">Methyltransferase</keyword>
<dbReference type="eggNOG" id="KOG1122">
    <property type="taxonomic scope" value="Eukaryota"/>
</dbReference>
<dbReference type="OMA" id="YQGAMLY"/>
<name>B8BWE3_THAPS</name>
<dbReference type="InterPro" id="IPR023267">
    <property type="entry name" value="RCMT"/>
</dbReference>
<dbReference type="InterPro" id="IPR049560">
    <property type="entry name" value="MeTrfase_RsmB-F_NOP2_cat"/>
</dbReference>
<comment type="similarity">
    <text evidence="5">Belongs to the class I-like SAM-binding methyltransferase superfamily. RsmB/NOP family.</text>
</comment>
<evidence type="ECO:0000256" key="5">
    <source>
        <dbReference type="PROSITE-ProRule" id="PRU01023"/>
    </source>
</evidence>
<dbReference type="PROSITE" id="PS50890">
    <property type="entry name" value="PUA"/>
    <property type="match status" value="1"/>
</dbReference>
<dbReference type="InterPro" id="IPR029063">
    <property type="entry name" value="SAM-dependent_MTases_sf"/>
</dbReference>
<dbReference type="InterPro" id="IPR001678">
    <property type="entry name" value="MeTrfase_RsmB-F_NOP2_dom"/>
</dbReference>
<dbReference type="SUPFAM" id="SSF88697">
    <property type="entry name" value="PUA domain-like"/>
    <property type="match status" value="1"/>
</dbReference>
<dbReference type="Pfam" id="PF01189">
    <property type="entry name" value="Methyltr_RsmB-F"/>
    <property type="match status" value="1"/>
</dbReference>
<reference evidence="7 8" key="1">
    <citation type="journal article" date="2004" name="Science">
        <title>The genome of the diatom Thalassiosira pseudonana: ecology, evolution, and metabolism.</title>
        <authorList>
            <person name="Armbrust E.V."/>
            <person name="Berges J.A."/>
            <person name="Bowler C."/>
            <person name="Green B.R."/>
            <person name="Martinez D."/>
            <person name="Putnam N.H."/>
            <person name="Zhou S."/>
            <person name="Allen A.E."/>
            <person name="Apt K.E."/>
            <person name="Bechner M."/>
            <person name="Brzezinski M.A."/>
            <person name="Chaal B.K."/>
            <person name="Chiovitti A."/>
            <person name="Davis A.K."/>
            <person name="Demarest M.S."/>
            <person name="Detter J.C."/>
            <person name="Glavina T."/>
            <person name="Goodstein D."/>
            <person name="Hadi M.Z."/>
            <person name="Hellsten U."/>
            <person name="Hildebrand M."/>
            <person name="Jenkins B.D."/>
            <person name="Jurka J."/>
            <person name="Kapitonov V.V."/>
            <person name="Kroger N."/>
            <person name="Lau W.W."/>
            <person name="Lane T.W."/>
            <person name="Larimer F.W."/>
            <person name="Lippmeier J.C."/>
            <person name="Lucas S."/>
            <person name="Medina M."/>
            <person name="Montsant A."/>
            <person name="Obornik M."/>
            <person name="Parker M.S."/>
            <person name="Palenik B."/>
            <person name="Pazour G.J."/>
            <person name="Richardson P.M."/>
            <person name="Rynearson T.A."/>
            <person name="Saito M.A."/>
            <person name="Schwartz D.C."/>
            <person name="Thamatrakoln K."/>
            <person name="Valentin K."/>
            <person name="Vardi A."/>
            <person name="Wilkerson F.P."/>
            <person name="Rokhsar D.S."/>
        </authorList>
    </citation>
    <scope>NUCLEOTIDE SEQUENCE [LARGE SCALE GENOMIC DNA]</scope>
    <source>
        <strain evidence="7 8">CCMP1335</strain>
    </source>
</reference>
<dbReference type="InterPro" id="IPR015947">
    <property type="entry name" value="PUA-like_sf"/>
</dbReference>
<feature type="active site" description="Nucleophile" evidence="5">
    <location>
        <position position="289"/>
    </location>
</feature>
<dbReference type="InterPro" id="IPR036974">
    <property type="entry name" value="PUA_sf"/>
</dbReference>
<dbReference type="GO" id="GO:0001510">
    <property type="term" value="P:RNA methylation"/>
    <property type="evidence" value="ECO:0000318"/>
    <property type="project" value="GO_Central"/>
</dbReference>
<dbReference type="PRINTS" id="PR02008">
    <property type="entry name" value="RCMTFAMILY"/>
</dbReference>
<proteinExistence type="inferred from homology"/>
<dbReference type="Gene3D" id="3.40.50.150">
    <property type="entry name" value="Vaccinia Virus protein VP39"/>
    <property type="match status" value="1"/>
</dbReference>
<dbReference type="Gene3D" id="2.30.130.10">
    <property type="entry name" value="PUA domain"/>
    <property type="match status" value="1"/>
</dbReference>
<dbReference type="Proteomes" id="UP000001449">
    <property type="component" value="Chromosome 3"/>
</dbReference>
<keyword evidence="8" id="KW-1185">Reference proteome</keyword>
<organism evidence="7 8">
    <name type="scientific">Thalassiosira pseudonana</name>
    <name type="common">Marine diatom</name>
    <name type="synonym">Cyclotella nana</name>
    <dbReference type="NCBI Taxonomy" id="35128"/>
    <lineage>
        <taxon>Eukaryota</taxon>
        <taxon>Sar</taxon>
        <taxon>Stramenopiles</taxon>
        <taxon>Ochrophyta</taxon>
        <taxon>Bacillariophyta</taxon>
        <taxon>Coscinodiscophyceae</taxon>
        <taxon>Thalassiosirophycidae</taxon>
        <taxon>Thalassiosirales</taxon>
        <taxon>Thalassiosiraceae</taxon>
        <taxon>Thalassiosira</taxon>
    </lineage>
</organism>
<dbReference type="SUPFAM" id="SSF53335">
    <property type="entry name" value="S-adenosyl-L-methionine-dependent methyltransferases"/>
    <property type="match status" value="1"/>
</dbReference>
<dbReference type="AlphaFoldDB" id="B8BWE3"/>
<evidence type="ECO:0000256" key="2">
    <source>
        <dbReference type="ARBA" id="ARBA00022679"/>
    </source>
</evidence>
<sequence length="362" mass="38887">MSHRAIIVDRFCGEAVLRGANVFVKGILCADSGISVGEEVAVYADLRGTNSKPVPRGLVLESYPGRCVFLGIGISCCKRSDYFAQSTGVGITMKRIAGPSQPSLNGVLVGKMMLQNLPSVVVAHVLDPQQGETVLDMCSAPGGKTSHVASLIRNNGLVVACEKGRKKMVTARDFFQSMGATCIVPLSLDSTKLLIDDGDVFDWKSPKEIVKSASASSKDGLLSIKGFHPNSFDRILLDPPCSALGLRPKLLVDVKSLPELLKHSDYQQLFVRSAVPLLKVGGVLSYSTCTINASENEGIVKFILSEFPCMKLVPIADYIPGRAGLEGLGLSDEERGMVRRFDPSDTATDTMGFFVAKFIKIK</sequence>
<evidence type="ECO:0000313" key="8">
    <source>
        <dbReference type="Proteomes" id="UP000001449"/>
    </source>
</evidence>
<evidence type="ECO:0000313" key="7">
    <source>
        <dbReference type="EMBL" id="EED94501.1"/>
    </source>
</evidence>
<feature type="binding site" evidence="5">
    <location>
        <begin position="138"/>
        <end position="144"/>
    </location>
    <ligand>
        <name>S-adenosyl-L-methionine</name>
        <dbReference type="ChEBI" id="CHEBI:59789"/>
    </ligand>
</feature>
<dbReference type="PROSITE" id="PS51686">
    <property type="entry name" value="SAM_MT_RSMB_NOP"/>
    <property type="match status" value="1"/>
</dbReference>